<reference evidence="10" key="1">
    <citation type="submission" date="2021-01" db="EMBL/GenBank/DDBJ databases">
        <title>Modified the classification status of verrucomicrobia.</title>
        <authorList>
            <person name="Feng X."/>
        </authorList>
    </citation>
    <scope>NUCLEOTIDE SEQUENCE</scope>
    <source>
        <strain evidence="10">KCTC 12986</strain>
    </source>
</reference>
<dbReference type="RefSeq" id="WP_200392344.1">
    <property type="nucleotide sequence ID" value="NZ_JAENIO010000035.1"/>
</dbReference>
<evidence type="ECO:0000256" key="2">
    <source>
        <dbReference type="ARBA" id="ARBA00012185"/>
    </source>
</evidence>
<evidence type="ECO:0000313" key="10">
    <source>
        <dbReference type="EMBL" id="MBK1834910.1"/>
    </source>
</evidence>
<evidence type="ECO:0000256" key="7">
    <source>
        <dbReference type="ARBA" id="ARBA00023125"/>
    </source>
</evidence>
<dbReference type="AlphaFoldDB" id="A0A934RQ43"/>
<keyword evidence="5" id="KW-0949">S-adenosyl-L-methionine</keyword>
<dbReference type="SUPFAM" id="SSF53335">
    <property type="entry name" value="S-adenosyl-L-methionine-dependent methyltransferases"/>
    <property type="match status" value="1"/>
</dbReference>
<evidence type="ECO:0000313" key="11">
    <source>
        <dbReference type="Proteomes" id="UP000604083"/>
    </source>
</evidence>
<dbReference type="GO" id="GO:0003677">
    <property type="term" value="F:DNA binding"/>
    <property type="evidence" value="ECO:0007669"/>
    <property type="project" value="UniProtKB-KW"/>
</dbReference>
<proteinExistence type="inferred from homology"/>
<comment type="catalytic activity">
    <reaction evidence="8">
        <text>a 2'-deoxycytidine in DNA + S-adenosyl-L-methionine = an N(4)-methyl-2'-deoxycytidine in DNA + S-adenosyl-L-homocysteine + H(+)</text>
        <dbReference type="Rhea" id="RHEA:16857"/>
        <dbReference type="Rhea" id="RHEA-COMP:11369"/>
        <dbReference type="Rhea" id="RHEA-COMP:13674"/>
        <dbReference type="ChEBI" id="CHEBI:15378"/>
        <dbReference type="ChEBI" id="CHEBI:57856"/>
        <dbReference type="ChEBI" id="CHEBI:59789"/>
        <dbReference type="ChEBI" id="CHEBI:85452"/>
        <dbReference type="ChEBI" id="CHEBI:137933"/>
        <dbReference type="EC" id="2.1.1.113"/>
    </reaction>
</comment>
<dbReference type="EC" id="2.1.1.113" evidence="2"/>
<name>A0A934RQ43_9BACT</name>
<evidence type="ECO:0000256" key="6">
    <source>
        <dbReference type="ARBA" id="ARBA00022747"/>
    </source>
</evidence>
<feature type="domain" description="DNA methylase N-4/N-6" evidence="9">
    <location>
        <begin position="37"/>
        <end position="105"/>
    </location>
</feature>
<protein>
    <recommendedName>
        <fullName evidence="2">site-specific DNA-methyltransferase (cytosine-N(4)-specific)</fullName>
        <ecNumber evidence="2">2.1.1.113</ecNumber>
    </recommendedName>
</protein>
<accession>A0A934RQ43</accession>
<dbReference type="GO" id="GO:0009307">
    <property type="term" value="P:DNA restriction-modification system"/>
    <property type="evidence" value="ECO:0007669"/>
    <property type="project" value="UniProtKB-KW"/>
</dbReference>
<keyword evidence="4" id="KW-0808">Transferase</keyword>
<dbReference type="InterPro" id="IPR002941">
    <property type="entry name" value="DNA_methylase_N4/N6"/>
</dbReference>
<dbReference type="GO" id="GO:0008170">
    <property type="term" value="F:N-methyltransferase activity"/>
    <property type="evidence" value="ECO:0007669"/>
    <property type="project" value="InterPro"/>
</dbReference>
<comment type="caution">
    <text evidence="10">The sequence shown here is derived from an EMBL/GenBank/DDBJ whole genome shotgun (WGS) entry which is preliminary data.</text>
</comment>
<dbReference type="GO" id="GO:0015667">
    <property type="term" value="F:site-specific DNA-methyltransferase (cytosine-N4-specific) activity"/>
    <property type="evidence" value="ECO:0007669"/>
    <property type="project" value="UniProtKB-EC"/>
</dbReference>
<evidence type="ECO:0000256" key="5">
    <source>
        <dbReference type="ARBA" id="ARBA00022691"/>
    </source>
</evidence>
<dbReference type="InterPro" id="IPR017985">
    <property type="entry name" value="MeTrfase_CN4_CS"/>
</dbReference>
<dbReference type="InterPro" id="IPR029063">
    <property type="entry name" value="SAM-dependent_MTases_sf"/>
</dbReference>
<dbReference type="Gene3D" id="3.40.50.150">
    <property type="entry name" value="Vaccinia Virus protein VP39"/>
    <property type="match status" value="2"/>
</dbReference>
<keyword evidence="7" id="KW-0238">DNA-binding</keyword>
<dbReference type="GO" id="GO:0032259">
    <property type="term" value="P:methylation"/>
    <property type="evidence" value="ECO:0007669"/>
    <property type="project" value="UniProtKB-KW"/>
</dbReference>
<evidence type="ECO:0000256" key="1">
    <source>
        <dbReference type="ARBA" id="ARBA00010203"/>
    </source>
</evidence>
<keyword evidence="3" id="KW-0489">Methyltransferase</keyword>
<evidence type="ECO:0000259" key="9">
    <source>
        <dbReference type="Pfam" id="PF01555"/>
    </source>
</evidence>
<organism evidence="10 11">
    <name type="scientific">Roseibacillus ishigakijimensis</name>
    <dbReference type="NCBI Taxonomy" id="454146"/>
    <lineage>
        <taxon>Bacteria</taxon>
        <taxon>Pseudomonadati</taxon>
        <taxon>Verrucomicrobiota</taxon>
        <taxon>Verrucomicrobiia</taxon>
        <taxon>Verrucomicrobiales</taxon>
        <taxon>Verrucomicrobiaceae</taxon>
        <taxon>Roseibacillus</taxon>
    </lineage>
</organism>
<gene>
    <name evidence="10" type="ORF">JIN78_12645</name>
</gene>
<evidence type="ECO:0000256" key="4">
    <source>
        <dbReference type="ARBA" id="ARBA00022679"/>
    </source>
</evidence>
<dbReference type="PROSITE" id="PS00093">
    <property type="entry name" value="N4_MTASE"/>
    <property type="match status" value="1"/>
</dbReference>
<dbReference type="EMBL" id="JAENIO010000035">
    <property type="protein sequence ID" value="MBK1834910.1"/>
    <property type="molecule type" value="Genomic_DNA"/>
</dbReference>
<keyword evidence="11" id="KW-1185">Reference proteome</keyword>
<keyword evidence="6" id="KW-0680">Restriction system</keyword>
<evidence type="ECO:0000256" key="8">
    <source>
        <dbReference type="ARBA" id="ARBA00049120"/>
    </source>
</evidence>
<dbReference type="Pfam" id="PF01555">
    <property type="entry name" value="N6_N4_Mtase"/>
    <property type="match status" value="1"/>
</dbReference>
<evidence type="ECO:0000256" key="3">
    <source>
        <dbReference type="ARBA" id="ARBA00022603"/>
    </source>
</evidence>
<dbReference type="Proteomes" id="UP000604083">
    <property type="component" value="Unassembled WGS sequence"/>
</dbReference>
<sequence>MSVSSLGDELAQFSEFGQPSRCFHRSFAGASVPYFVNEFWTARQRAAHSLHEISYRACFKPQLPRFFITRLTTAGGTVYDPFMGRGTSVLEAALLGREAVGCDVNPLSRLLLAPRLRPPRLAEVQKRLSELSFEGRSRGWKEDLTVFFHPKTLTGLRALQRYFREKGEEQDAVDHWLRMVATNRLTGHSVGFFSVYTLPPNQAASLIAQRKINAKRHQVPEPRDIPAILAKKSRLLLKHVNHEEDGDFLQRGQSARLFTGNASRTPELATASVDLIVTSPPFLDVVDYQGDNWLRCWFNGINASKVPISRFRRVSDWQAAMEKVLRELVRVLKPGGHLAFEVGEVKKGAILLEDHAIPAGRAAGLAVELVLVNQQSFTKTANCWGVDNLSKGTNTNRIVLFRKPPALSTVSQGELDFS</sequence>
<comment type="similarity">
    <text evidence="1">Belongs to the N(4)/N(6)-methyltransferase family. N(4) subfamily.</text>
</comment>